<feature type="transmembrane region" description="Helical" evidence="8">
    <location>
        <begin position="267"/>
        <end position="287"/>
    </location>
</feature>
<dbReference type="CDD" id="cd17321">
    <property type="entry name" value="MFS_MMR_MDR_like"/>
    <property type="match status" value="1"/>
</dbReference>
<feature type="transmembrane region" description="Helical" evidence="8">
    <location>
        <begin position="200"/>
        <end position="218"/>
    </location>
</feature>
<feature type="domain" description="Major facilitator superfamily (MFS) profile" evidence="9">
    <location>
        <begin position="13"/>
        <end position="494"/>
    </location>
</feature>
<evidence type="ECO:0000256" key="4">
    <source>
        <dbReference type="ARBA" id="ARBA00022692"/>
    </source>
</evidence>
<dbReference type="PRINTS" id="PR01036">
    <property type="entry name" value="TCRTETB"/>
</dbReference>
<evidence type="ECO:0000313" key="10">
    <source>
        <dbReference type="EMBL" id="KAB2811042.1"/>
    </source>
</evidence>
<evidence type="ECO:0000256" key="3">
    <source>
        <dbReference type="ARBA" id="ARBA00022475"/>
    </source>
</evidence>
<dbReference type="PANTHER" id="PTHR42718:SF42">
    <property type="entry name" value="EXPORT PROTEIN"/>
    <property type="match status" value="1"/>
</dbReference>
<dbReference type="Pfam" id="PF07690">
    <property type="entry name" value="MFS_1"/>
    <property type="match status" value="1"/>
</dbReference>
<evidence type="ECO:0000256" key="8">
    <source>
        <dbReference type="SAM" id="Phobius"/>
    </source>
</evidence>
<feature type="transmembrane region" description="Helical" evidence="8">
    <location>
        <begin position="360"/>
        <end position="382"/>
    </location>
</feature>
<evidence type="ECO:0000256" key="5">
    <source>
        <dbReference type="ARBA" id="ARBA00022989"/>
    </source>
</evidence>
<evidence type="ECO:0000256" key="7">
    <source>
        <dbReference type="SAM" id="MobiDB-lite"/>
    </source>
</evidence>
<dbReference type="Gene3D" id="1.20.1720.10">
    <property type="entry name" value="Multidrug resistance protein D"/>
    <property type="match status" value="1"/>
</dbReference>
<gene>
    <name evidence="10" type="ORF">F9L07_03675</name>
</gene>
<dbReference type="Proteomes" id="UP000449906">
    <property type="component" value="Unassembled WGS sequence"/>
</dbReference>
<protein>
    <submittedName>
        <fullName evidence="10">MFS transporter</fullName>
    </submittedName>
</protein>
<feature type="transmembrane region" description="Helical" evidence="8">
    <location>
        <begin position="79"/>
        <end position="104"/>
    </location>
</feature>
<comment type="caution">
    <text evidence="10">The sequence shown here is derived from an EMBL/GenBank/DDBJ whole genome shotgun (WGS) entry which is preliminary data.</text>
</comment>
<keyword evidence="6 8" id="KW-0472">Membrane</keyword>
<feature type="transmembrane region" description="Helical" evidence="8">
    <location>
        <begin position="110"/>
        <end position="130"/>
    </location>
</feature>
<dbReference type="GO" id="GO:0005886">
    <property type="term" value="C:plasma membrane"/>
    <property type="evidence" value="ECO:0007669"/>
    <property type="project" value="UniProtKB-SubCell"/>
</dbReference>
<feature type="transmembrane region" description="Helical" evidence="8">
    <location>
        <begin position="230"/>
        <end position="247"/>
    </location>
</feature>
<dbReference type="NCBIfam" id="TIGR00711">
    <property type="entry name" value="efflux_EmrB"/>
    <property type="match status" value="1"/>
</dbReference>
<feature type="transmembrane region" description="Helical" evidence="8">
    <location>
        <begin position="463"/>
        <end position="490"/>
    </location>
</feature>
<dbReference type="AlphaFoldDB" id="A0A7J5DYD7"/>
<keyword evidence="4 8" id="KW-0812">Transmembrane</keyword>
<dbReference type="EMBL" id="WBVM01000001">
    <property type="protein sequence ID" value="KAB2811042.1"/>
    <property type="molecule type" value="Genomic_DNA"/>
</dbReference>
<evidence type="ECO:0000259" key="9">
    <source>
        <dbReference type="PROSITE" id="PS50850"/>
    </source>
</evidence>
<evidence type="ECO:0000256" key="1">
    <source>
        <dbReference type="ARBA" id="ARBA00004651"/>
    </source>
</evidence>
<feature type="region of interest" description="Disordered" evidence="7">
    <location>
        <begin position="497"/>
        <end position="516"/>
    </location>
</feature>
<sequence>MTTAYDDPRRWWALAALGLAVLTLGFDITIMNVALPTIATELEVGTDGLQWMVNAYVLVIAGLMLTCGALGDRYGRKRLLLIGLGVFGVSSAAAAGAGSSALVIAARGVMGMGAAIMMPVAFAVLAALFGPAERGRAVSFLVMGLGIGIPLGPIIGGYLLEHFWWGSIFLINVPIAIAAAIAIAVLLPESRDPSPRRPDVLGAVLSTAGLSALVYGVIEAPGRGWSDSVTLGAITAGVVVLTGFVAWELRVRDPMIDLHLFARPQFLWGSIAGVLVTFGMLGLLFVVPQYLQFVAGHDAFATGIRLLPLIGGLVLGAPAGERLAARAGYRAPVSAGLAVLAAGVAIGARTDLQSSYRFVAAWLATAGLGIGMALAPAMDAVLDALPTEQAGSGTAITMTLRQTGGALGVALLGSLLAEGYTARVNTAGLRPEAAAAARESIAGALAAAARFAEPSLASNANAAYLHGMSLVLIATAITAGLSALLAALLLTGKPTASGDHNHRSAQATTVIADRER</sequence>
<evidence type="ECO:0000256" key="6">
    <source>
        <dbReference type="ARBA" id="ARBA00023136"/>
    </source>
</evidence>
<comment type="subcellular location">
    <subcellularLocation>
        <location evidence="1">Cell membrane</location>
        <topology evidence="1">Multi-pass membrane protein</topology>
    </subcellularLocation>
</comment>
<feature type="transmembrane region" description="Helical" evidence="8">
    <location>
        <begin position="12"/>
        <end position="35"/>
    </location>
</feature>
<dbReference type="SUPFAM" id="SSF103473">
    <property type="entry name" value="MFS general substrate transporter"/>
    <property type="match status" value="1"/>
</dbReference>
<name>A0A7J5DYD7_NOCSI</name>
<accession>A0A7J5DYD7</accession>
<dbReference type="InterPro" id="IPR036259">
    <property type="entry name" value="MFS_trans_sf"/>
</dbReference>
<evidence type="ECO:0000256" key="2">
    <source>
        <dbReference type="ARBA" id="ARBA00022448"/>
    </source>
</evidence>
<keyword evidence="2" id="KW-0813">Transport</keyword>
<dbReference type="RefSeq" id="WP_151578596.1">
    <property type="nucleotide sequence ID" value="NZ_WBVM01000001.1"/>
</dbReference>
<keyword evidence="3" id="KW-1003">Cell membrane</keyword>
<dbReference type="InterPro" id="IPR011701">
    <property type="entry name" value="MFS"/>
</dbReference>
<proteinExistence type="predicted"/>
<dbReference type="GO" id="GO:0022857">
    <property type="term" value="F:transmembrane transporter activity"/>
    <property type="evidence" value="ECO:0007669"/>
    <property type="project" value="InterPro"/>
</dbReference>
<keyword evidence="5 8" id="KW-1133">Transmembrane helix</keyword>
<organism evidence="10 11">
    <name type="scientific">Nocardioides simplex</name>
    <name type="common">Arthrobacter simplex</name>
    <dbReference type="NCBI Taxonomy" id="2045"/>
    <lineage>
        <taxon>Bacteria</taxon>
        <taxon>Bacillati</taxon>
        <taxon>Actinomycetota</taxon>
        <taxon>Actinomycetes</taxon>
        <taxon>Propionibacteriales</taxon>
        <taxon>Nocardioidaceae</taxon>
        <taxon>Pimelobacter</taxon>
    </lineage>
</organism>
<dbReference type="Gene3D" id="1.20.1250.20">
    <property type="entry name" value="MFS general substrate transporter like domains"/>
    <property type="match status" value="1"/>
</dbReference>
<feature type="transmembrane region" description="Helical" evidence="8">
    <location>
        <begin position="164"/>
        <end position="188"/>
    </location>
</feature>
<evidence type="ECO:0000313" key="11">
    <source>
        <dbReference type="Proteomes" id="UP000449906"/>
    </source>
</evidence>
<feature type="transmembrane region" description="Helical" evidence="8">
    <location>
        <begin position="299"/>
        <end position="317"/>
    </location>
</feature>
<feature type="transmembrane region" description="Helical" evidence="8">
    <location>
        <begin position="55"/>
        <end position="72"/>
    </location>
</feature>
<feature type="transmembrane region" description="Helical" evidence="8">
    <location>
        <begin position="137"/>
        <end position="158"/>
    </location>
</feature>
<dbReference type="InterPro" id="IPR004638">
    <property type="entry name" value="EmrB-like"/>
</dbReference>
<feature type="transmembrane region" description="Helical" evidence="8">
    <location>
        <begin position="403"/>
        <end position="422"/>
    </location>
</feature>
<reference evidence="10 11" key="1">
    <citation type="submission" date="2019-09" db="EMBL/GenBank/DDBJ databases">
        <title>Pimelobacter sp. isolated from Paulinella.</title>
        <authorList>
            <person name="Jeong S.E."/>
        </authorList>
    </citation>
    <scope>NUCLEOTIDE SEQUENCE [LARGE SCALE GENOMIC DNA]</scope>
    <source>
        <strain evidence="10 11">Pch-N</strain>
    </source>
</reference>
<dbReference type="PANTHER" id="PTHR42718">
    <property type="entry name" value="MAJOR FACILITATOR SUPERFAMILY MULTIDRUG TRANSPORTER MFSC"/>
    <property type="match status" value="1"/>
</dbReference>
<dbReference type="InterPro" id="IPR020846">
    <property type="entry name" value="MFS_dom"/>
</dbReference>
<dbReference type="PROSITE" id="PS50850">
    <property type="entry name" value="MFS"/>
    <property type="match status" value="1"/>
</dbReference>